<feature type="transmembrane region" description="Helical" evidence="8">
    <location>
        <begin position="244"/>
        <end position="266"/>
    </location>
</feature>
<reference evidence="9 10" key="1">
    <citation type="submission" date="2017-10" db="EMBL/GenBank/DDBJ databases">
        <title>Bacillus sp. nov., a halophilic bacterium isolated from a Yangshapao Lake.</title>
        <authorList>
            <person name="Wang H."/>
        </authorList>
    </citation>
    <scope>NUCLEOTIDE SEQUENCE [LARGE SCALE GENOMIC DNA]</scope>
    <source>
        <strain evidence="9 10">YSP-3</strain>
    </source>
</reference>
<evidence type="ECO:0000256" key="4">
    <source>
        <dbReference type="ARBA" id="ARBA00022475"/>
    </source>
</evidence>
<evidence type="ECO:0000256" key="5">
    <source>
        <dbReference type="ARBA" id="ARBA00022692"/>
    </source>
</evidence>
<comment type="subcellular location">
    <subcellularLocation>
        <location evidence="1">Cell membrane</location>
        <topology evidence="1">Multi-pass membrane protein</topology>
    </subcellularLocation>
</comment>
<dbReference type="Pfam" id="PF03547">
    <property type="entry name" value="Mem_trans"/>
    <property type="match status" value="2"/>
</dbReference>
<feature type="transmembrane region" description="Helical" evidence="8">
    <location>
        <begin position="187"/>
        <end position="205"/>
    </location>
</feature>
<dbReference type="PANTHER" id="PTHR36838">
    <property type="entry name" value="AUXIN EFFLUX CARRIER FAMILY PROTEIN"/>
    <property type="match status" value="1"/>
</dbReference>
<dbReference type="PANTHER" id="PTHR36838:SF1">
    <property type="entry name" value="SLR1864 PROTEIN"/>
    <property type="match status" value="1"/>
</dbReference>
<dbReference type="EMBL" id="PDOF01000001">
    <property type="protein sequence ID" value="PYZ99106.1"/>
    <property type="molecule type" value="Genomic_DNA"/>
</dbReference>
<evidence type="ECO:0000256" key="3">
    <source>
        <dbReference type="ARBA" id="ARBA00022448"/>
    </source>
</evidence>
<evidence type="ECO:0000256" key="1">
    <source>
        <dbReference type="ARBA" id="ARBA00004651"/>
    </source>
</evidence>
<comment type="similarity">
    <text evidence="2">Belongs to the auxin efflux carrier (TC 2.A.69) family.</text>
</comment>
<evidence type="ECO:0000256" key="2">
    <source>
        <dbReference type="ARBA" id="ARBA00010145"/>
    </source>
</evidence>
<dbReference type="GO" id="GO:0055085">
    <property type="term" value="P:transmembrane transport"/>
    <property type="evidence" value="ECO:0007669"/>
    <property type="project" value="InterPro"/>
</dbReference>
<dbReference type="InterPro" id="IPR004776">
    <property type="entry name" value="Mem_transp_PIN-like"/>
</dbReference>
<dbReference type="Proteomes" id="UP000248066">
    <property type="component" value="Unassembled WGS sequence"/>
</dbReference>
<comment type="caution">
    <text evidence="9">The sequence shown here is derived from an EMBL/GenBank/DDBJ whole genome shotgun (WGS) entry which is preliminary data.</text>
</comment>
<dbReference type="RefSeq" id="WP_110519583.1">
    <property type="nucleotide sequence ID" value="NZ_PDOF01000001.1"/>
</dbReference>
<evidence type="ECO:0000256" key="8">
    <source>
        <dbReference type="SAM" id="Phobius"/>
    </source>
</evidence>
<feature type="transmembrane region" description="Helical" evidence="8">
    <location>
        <begin position="278"/>
        <end position="297"/>
    </location>
</feature>
<evidence type="ECO:0000313" key="10">
    <source>
        <dbReference type="Proteomes" id="UP000248066"/>
    </source>
</evidence>
<dbReference type="AlphaFoldDB" id="A0A2W0HDV4"/>
<keyword evidence="3" id="KW-0813">Transport</keyword>
<sequence length="298" mass="32623">MGIFLSVVLPVICVFAIGFAVQKWQNLDLKPISTVAVYVMTPALVFRTFYESDVDIQYLYMVIFSIILFFALIIINKIYARLMRYPSSLESGLILSTAFMNTGNYGAPIILFAYGEAGFAYAVSFLVFQSIMMNFFGVYYAARGGTGIKTAVKAVLAMPATYAFILALSLKASGLSIPGNLFQTVDIIAEATIPTVMIILGMQLARIEWGSFDWGKISYATVLRLLVSPLIAWLITLILPVNDLLAKVLIVSAAMPSAAMMVIYSVQFDTKPKLVSSITFVSTILSIFTLTVLLIILG</sequence>
<feature type="transmembrane region" description="Helical" evidence="8">
    <location>
        <begin position="154"/>
        <end position="175"/>
    </location>
</feature>
<evidence type="ECO:0000256" key="7">
    <source>
        <dbReference type="ARBA" id="ARBA00023136"/>
    </source>
</evidence>
<keyword evidence="5 8" id="KW-0812">Transmembrane</keyword>
<name>A0A2W0HDV4_9BACI</name>
<keyword evidence="6 8" id="KW-1133">Transmembrane helix</keyword>
<keyword evidence="10" id="KW-1185">Reference proteome</keyword>
<accession>A0A2W0HDV4</accession>
<organism evidence="9 10">
    <name type="scientific">Alteribacter lacisalsi</name>
    <dbReference type="NCBI Taxonomy" id="2045244"/>
    <lineage>
        <taxon>Bacteria</taxon>
        <taxon>Bacillati</taxon>
        <taxon>Bacillota</taxon>
        <taxon>Bacilli</taxon>
        <taxon>Bacillales</taxon>
        <taxon>Bacillaceae</taxon>
        <taxon>Alteribacter</taxon>
    </lineage>
</organism>
<dbReference type="InterPro" id="IPR038770">
    <property type="entry name" value="Na+/solute_symporter_sf"/>
</dbReference>
<gene>
    <name evidence="9" type="ORF">CR205_00495</name>
</gene>
<dbReference type="GO" id="GO:0005886">
    <property type="term" value="C:plasma membrane"/>
    <property type="evidence" value="ECO:0007669"/>
    <property type="project" value="UniProtKB-SubCell"/>
</dbReference>
<evidence type="ECO:0000313" key="9">
    <source>
        <dbReference type="EMBL" id="PYZ99106.1"/>
    </source>
</evidence>
<feature type="transmembrane region" description="Helical" evidence="8">
    <location>
        <begin position="217"/>
        <end position="238"/>
    </location>
</feature>
<feature type="transmembrane region" description="Helical" evidence="8">
    <location>
        <begin position="92"/>
        <end position="113"/>
    </location>
</feature>
<feature type="transmembrane region" description="Helical" evidence="8">
    <location>
        <begin position="119"/>
        <end position="142"/>
    </location>
</feature>
<proteinExistence type="inferred from homology"/>
<dbReference type="Gene3D" id="1.20.1530.20">
    <property type="match status" value="2"/>
</dbReference>
<protein>
    <submittedName>
        <fullName evidence="9">Transporter</fullName>
    </submittedName>
</protein>
<dbReference type="OrthoDB" id="148377at2"/>
<keyword evidence="4" id="KW-1003">Cell membrane</keyword>
<keyword evidence="7 8" id="KW-0472">Membrane</keyword>
<evidence type="ECO:0000256" key="6">
    <source>
        <dbReference type="ARBA" id="ARBA00022989"/>
    </source>
</evidence>
<feature type="transmembrane region" description="Helical" evidence="8">
    <location>
        <begin position="58"/>
        <end position="80"/>
    </location>
</feature>